<dbReference type="EMBL" id="JAFIQS010000019">
    <property type="protein sequence ID" value="KAG5162406.1"/>
    <property type="molecule type" value="Genomic_DNA"/>
</dbReference>
<accession>A0A8H7XLY3</accession>
<dbReference type="AlphaFoldDB" id="A0A8H7XLY3"/>
<gene>
    <name evidence="1" type="ORF">JR316_012731</name>
</gene>
<evidence type="ECO:0000313" key="1">
    <source>
        <dbReference type="EMBL" id="KAG5162406.1"/>
    </source>
</evidence>
<name>A0A8H7XLY3_PSICU</name>
<sequence>MFESTQSDCGEVQDFEVGALRVDVGVVGKNSGDRNAQLKTDIEAVVTVRDDDEVRAVLANEPKAERLVKQEKVSLTFETDFQRNMYFSRN</sequence>
<proteinExistence type="predicted"/>
<comment type="caution">
    <text evidence="1">The sequence shown here is derived from an EMBL/GenBank/DDBJ whole genome shotgun (WGS) entry which is preliminary data.</text>
</comment>
<reference evidence="1" key="1">
    <citation type="submission" date="2021-02" db="EMBL/GenBank/DDBJ databases">
        <title>Psilocybe cubensis genome.</title>
        <authorList>
            <person name="Mckernan K.J."/>
            <person name="Crawford S."/>
            <person name="Trippe A."/>
            <person name="Kane L.T."/>
            <person name="Mclaughlin S."/>
        </authorList>
    </citation>
    <scope>NUCLEOTIDE SEQUENCE [LARGE SCALE GENOMIC DNA]</scope>
    <source>
        <strain evidence="1">MGC-MH-2018</strain>
    </source>
</reference>
<protein>
    <submittedName>
        <fullName evidence="1">Uncharacterized protein</fullName>
    </submittedName>
</protein>
<organism evidence="1">
    <name type="scientific">Psilocybe cubensis</name>
    <name type="common">Psychedelic mushroom</name>
    <name type="synonym">Stropharia cubensis</name>
    <dbReference type="NCBI Taxonomy" id="181762"/>
    <lineage>
        <taxon>Eukaryota</taxon>
        <taxon>Fungi</taxon>
        <taxon>Dikarya</taxon>
        <taxon>Basidiomycota</taxon>
        <taxon>Agaricomycotina</taxon>
        <taxon>Agaricomycetes</taxon>
        <taxon>Agaricomycetidae</taxon>
        <taxon>Agaricales</taxon>
        <taxon>Agaricineae</taxon>
        <taxon>Strophariaceae</taxon>
        <taxon>Psilocybe</taxon>
    </lineage>
</organism>